<dbReference type="Gene3D" id="3.40.30.10">
    <property type="entry name" value="Glutaredoxin"/>
    <property type="match status" value="1"/>
</dbReference>
<dbReference type="Proteomes" id="UP000807716">
    <property type="component" value="Unassembled WGS sequence"/>
</dbReference>
<keyword evidence="5 7" id="KW-0012">Acyltransferase</keyword>
<dbReference type="InterPro" id="IPR017860">
    <property type="entry name" value="Peptidase_M22_CS"/>
</dbReference>
<dbReference type="GO" id="GO:0061711">
    <property type="term" value="F:tRNA N(6)-L-threonylcarbamoyladenine synthase activity"/>
    <property type="evidence" value="ECO:0007669"/>
    <property type="project" value="UniProtKB-EC"/>
</dbReference>
<dbReference type="InterPro" id="IPR047047">
    <property type="entry name" value="GST_Omega-like_C"/>
</dbReference>
<dbReference type="InterPro" id="IPR017861">
    <property type="entry name" value="KAE1/TsaD"/>
</dbReference>
<dbReference type="InterPro" id="IPR004045">
    <property type="entry name" value="Glutathione_S-Trfase_N"/>
</dbReference>
<evidence type="ECO:0000256" key="5">
    <source>
        <dbReference type="ARBA" id="ARBA00023315"/>
    </source>
</evidence>
<dbReference type="SUPFAM" id="SSF52833">
    <property type="entry name" value="Thioredoxin-like"/>
    <property type="match status" value="1"/>
</dbReference>
<comment type="caution">
    <text evidence="10">The sequence shown here is derived from an EMBL/GenBank/DDBJ whole genome shotgun (WGS) entry which is preliminary data.</text>
</comment>
<comment type="catalytic activity">
    <reaction evidence="6 7">
        <text>L-threonylcarbamoyladenylate + adenosine(37) in tRNA = N(6)-L-threonylcarbamoyladenosine(37) in tRNA + AMP + H(+)</text>
        <dbReference type="Rhea" id="RHEA:37059"/>
        <dbReference type="Rhea" id="RHEA-COMP:10162"/>
        <dbReference type="Rhea" id="RHEA-COMP:10163"/>
        <dbReference type="ChEBI" id="CHEBI:15378"/>
        <dbReference type="ChEBI" id="CHEBI:73682"/>
        <dbReference type="ChEBI" id="CHEBI:74411"/>
        <dbReference type="ChEBI" id="CHEBI:74418"/>
        <dbReference type="ChEBI" id="CHEBI:456215"/>
        <dbReference type="EC" id="2.3.1.234"/>
    </reaction>
</comment>
<dbReference type="Gene3D" id="3.30.420.40">
    <property type="match status" value="3"/>
</dbReference>
<proteinExistence type="inferred from homology"/>
<dbReference type="Pfam" id="PF00814">
    <property type="entry name" value="TsaD"/>
    <property type="match status" value="2"/>
</dbReference>
<dbReference type="InterPro" id="IPR036249">
    <property type="entry name" value="Thioredoxin-like_sf"/>
</dbReference>
<evidence type="ECO:0000256" key="2">
    <source>
        <dbReference type="ARBA" id="ARBA00022679"/>
    </source>
</evidence>
<dbReference type="EC" id="2.3.1.234" evidence="1"/>
<name>A0A9P6UA14_9FUNG</name>
<keyword evidence="7" id="KW-0496">Mitochondrion</keyword>
<feature type="region of interest" description="Disordered" evidence="8">
    <location>
        <begin position="322"/>
        <end position="348"/>
    </location>
</feature>
<dbReference type="InterPro" id="IPR010987">
    <property type="entry name" value="Glutathione-S-Trfase_C-like"/>
</dbReference>
<comment type="function">
    <text evidence="7">Required for the formation of a threonylcarbamoyl group on adenosine at position 37 (t(6)A37) in mitochondrial tRNAs that read codons beginning with adenine. Probably involved in the transfer of the threonylcarbamoyl moiety of threonylcarbamoyl-AMP (TC-AMP) to the N6 group of A37. Involved in mitochondrial genome maintenance.</text>
</comment>
<comment type="subcellular location">
    <subcellularLocation>
        <location evidence="7">Mitochondrion</location>
    </subcellularLocation>
</comment>
<dbReference type="Pfam" id="PF13409">
    <property type="entry name" value="GST_N_2"/>
    <property type="match status" value="1"/>
</dbReference>
<dbReference type="SFLD" id="SFLDG01206">
    <property type="entry name" value="Xi.1"/>
    <property type="match status" value="1"/>
</dbReference>
<sequence length="799" mass="88563">MTTPSNDGTKVLQWASNDGEFRRQVSSFRDTISDAPDAVFKPEAGRYHLYISYACPWAHRTLVVRALKGLEDIISVDIVHWHLGELGWAFKDGYKDSLYGVQHIRDIYFRANPDYQGRFTVPVLWDKKTKTIVNNESSEIIRILNTAFNKLVPEKAGVDFYPAALKKEIDDINEWIYDKINNGVYKSGFATTQEAYERNVVPLFEALDRVEGILSKNEYLVGGQLTEADLRLWTTIVRFDSVYHGHFKCNIKSIEKDYPHILRWARRIYQLPKVAETYSLEHIKRHYYNSHLQINPTGIVPLGNVGTKPGWTVVARTFSTTAPTTSGSATTTSPALPANYPTPRPFPRPGDPSVRPLVCLGIETSCDDTCAAIVTSDRQILSEVLRTQHHLHEPMGGIVPKLAHHAHMQQLPNVVREAIQAARLPNGLADIDVVAVTRGPGLAHSLGVGLNAAKSLAAALDRPLIGVHHMEAHALTARLTTMPLAMEQWKTPLEEEAAFGEAMRQRATPSPPFPFLTLLVSGGHTLLLVAHSVDRYTTLATTVDNSIGEAFDKTARELAIPWLPGRSGGPGASLEAWAKQSQRPDRFVDRLPIPMRLRDSKHEMKFSFAGLRSAVTRVAAECREVEKEQDGDAWRQDLAAAFQYCAVTHLCLKVEQGLEWCHEQGLDISSLVISGGVGRNVYLRTKMEEVCSKFEFKGQESGSAGGTKVSKAEKKKQKKAAAAAAAAEAALGEEASLVAKSPRRSVQVVCPPLKLCTDNAVMIAWTGIERYREGLFDPYDIDIIPKWPLDMLGTGKIPE</sequence>
<dbReference type="InterPro" id="IPR016639">
    <property type="entry name" value="GST_Omega/GSH"/>
</dbReference>
<dbReference type="GO" id="GO:0004364">
    <property type="term" value="F:glutathione transferase activity"/>
    <property type="evidence" value="ECO:0007669"/>
    <property type="project" value="InterPro"/>
</dbReference>
<dbReference type="GO" id="GO:0005739">
    <property type="term" value="C:mitochondrion"/>
    <property type="evidence" value="ECO:0007669"/>
    <property type="project" value="UniProtKB-SubCell"/>
</dbReference>
<keyword evidence="11" id="KW-1185">Reference proteome</keyword>
<reference evidence="10" key="1">
    <citation type="journal article" date="2020" name="Fungal Divers.">
        <title>Resolving the Mortierellaceae phylogeny through synthesis of multi-gene phylogenetics and phylogenomics.</title>
        <authorList>
            <person name="Vandepol N."/>
            <person name="Liber J."/>
            <person name="Desiro A."/>
            <person name="Na H."/>
            <person name="Kennedy M."/>
            <person name="Barry K."/>
            <person name="Grigoriev I.V."/>
            <person name="Miller A.N."/>
            <person name="O'Donnell K."/>
            <person name="Stajich J.E."/>
            <person name="Bonito G."/>
        </authorList>
    </citation>
    <scope>NUCLEOTIDE SEQUENCE</scope>
    <source>
        <strain evidence="10">BC1065</strain>
    </source>
</reference>
<dbReference type="FunFam" id="3.40.30.10:FF:000162">
    <property type="entry name" value="Glutathione S-transferase Gst3"/>
    <property type="match status" value="1"/>
</dbReference>
<evidence type="ECO:0000259" key="9">
    <source>
        <dbReference type="PROSITE" id="PS50405"/>
    </source>
</evidence>
<dbReference type="AlphaFoldDB" id="A0A9P6UA14"/>
<dbReference type="EMBL" id="JAAAJB010000110">
    <property type="protein sequence ID" value="KAG0265707.1"/>
    <property type="molecule type" value="Genomic_DNA"/>
</dbReference>
<dbReference type="OrthoDB" id="2309723at2759"/>
<dbReference type="CDD" id="cd24134">
    <property type="entry name" value="ASKHA_NBD_OSGEPL1_QRI7_euk"/>
    <property type="match status" value="1"/>
</dbReference>
<evidence type="ECO:0000256" key="8">
    <source>
        <dbReference type="SAM" id="MobiDB-lite"/>
    </source>
</evidence>
<dbReference type="InterPro" id="IPR036282">
    <property type="entry name" value="Glutathione-S-Trfase_C_sf"/>
</dbReference>
<comment type="cofactor">
    <cofactor evidence="7">
        <name>a divalent metal cation</name>
        <dbReference type="ChEBI" id="CHEBI:60240"/>
    </cofactor>
    <text evidence="7">Binds 1 divalent metal cation per subunit.</text>
</comment>
<keyword evidence="3 7" id="KW-0819">tRNA processing</keyword>
<dbReference type="PANTHER" id="PTHR32419">
    <property type="entry name" value="GLUTATHIONYL-HYDROQUINONE REDUCTASE"/>
    <property type="match status" value="1"/>
</dbReference>
<dbReference type="GO" id="GO:0046872">
    <property type="term" value="F:metal ion binding"/>
    <property type="evidence" value="ECO:0007669"/>
    <property type="project" value="UniProtKB-KW"/>
</dbReference>
<gene>
    <name evidence="10" type="primary">ECM4</name>
    <name evidence="10" type="ORF">DFQ27_000440</name>
</gene>
<comment type="subunit">
    <text evidence="7">Homodimer.</text>
</comment>
<dbReference type="SFLD" id="SFLDS00019">
    <property type="entry name" value="Glutathione_Transferase_(cytos"/>
    <property type="match status" value="1"/>
</dbReference>
<evidence type="ECO:0000256" key="6">
    <source>
        <dbReference type="ARBA" id="ARBA00048117"/>
    </source>
</evidence>
<dbReference type="SFLD" id="SFLDG01148">
    <property type="entry name" value="Xi_(cytGST)"/>
    <property type="match status" value="1"/>
</dbReference>
<evidence type="ECO:0000256" key="4">
    <source>
        <dbReference type="ARBA" id="ARBA00022723"/>
    </source>
</evidence>
<dbReference type="InterPro" id="IPR000905">
    <property type="entry name" value="Gcp-like_dom"/>
</dbReference>
<accession>A0A9P6UA14</accession>
<evidence type="ECO:0000256" key="1">
    <source>
        <dbReference type="ARBA" id="ARBA00012156"/>
    </source>
</evidence>
<dbReference type="Gene3D" id="1.20.1050.10">
    <property type="match status" value="1"/>
</dbReference>
<dbReference type="PRINTS" id="PR00789">
    <property type="entry name" value="OSIALOPTASE"/>
</dbReference>
<dbReference type="SUPFAM" id="SSF53067">
    <property type="entry name" value="Actin-like ATPase domain"/>
    <property type="match status" value="2"/>
</dbReference>
<dbReference type="PANTHER" id="PTHR32419:SF6">
    <property type="entry name" value="GLUTATHIONE S-TRANSFERASE OMEGA-LIKE 1-RELATED"/>
    <property type="match status" value="1"/>
</dbReference>
<dbReference type="SUPFAM" id="SSF47616">
    <property type="entry name" value="GST C-terminal domain-like"/>
    <property type="match status" value="1"/>
</dbReference>
<dbReference type="HAMAP" id="MF_01445">
    <property type="entry name" value="TsaD"/>
    <property type="match status" value="1"/>
</dbReference>
<feature type="compositionally biased region" description="Low complexity" evidence="8">
    <location>
        <begin position="322"/>
        <end position="339"/>
    </location>
</feature>
<dbReference type="CDD" id="cd03190">
    <property type="entry name" value="GST_C_Omega_like"/>
    <property type="match status" value="1"/>
</dbReference>
<protein>
    <recommendedName>
        <fullName evidence="1">N(6)-L-threonylcarbamoyladenine synthase</fullName>
        <ecNumber evidence="1">2.3.1.234</ecNumber>
    </recommendedName>
</protein>
<dbReference type="InterPro" id="IPR022450">
    <property type="entry name" value="TsaD"/>
</dbReference>
<keyword evidence="2 7" id="KW-0808">Transferase</keyword>
<evidence type="ECO:0000256" key="3">
    <source>
        <dbReference type="ARBA" id="ARBA00022694"/>
    </source>
</evidence>
<comment type="similarity">
    <text evidence="7">Belongs to the KAE1 / TsaD family.</text>
</comment>
<dbReference type="GO" id="GO:0002949">
    <property type="term" value="P:tRNA threonylcarbamoyladenosine modification"/>
    <property type="evidence" value="ECO:0007669"/>
    <property type="project" value="UniProtKB-UniRule"/>
</dbReference>
<evidence type="ECO:0000256" key="7">
    <source>
        <dbReference type="HAMAP-Rule" id="MF_03179"/>
    </source>
</evidence>
<dbReference type="FunFam" id="3.30.420.40:FF:000012">
    <property type="entry name" value="tRNA N6-adenosine threonylcarbamoyltransferase"/>
    <property type="match status" value="1"/>
</dbReference>
<dbReference type="InterPro" id="IPR043129">
    <property type="entry name" value="ATPase_NBD"/>
</dbReference>
<dbReference type="Pfam" id="PF13410">
    <property type="entry name" value="GST_C_2"/>
    <property type="match status" value="1"/>
</dbReference>
<dbReference type="PROSITE" id="PS01016">
    <property type="entry name" value="GLYCOPROTEASE"/>
    <property type="match status" value="1"/>
</dbReference>
<organism evidence="10 11">
    <name type="scientific">Actinomortierella ambigua</name>
    <dbReference type="NCBI Taxonomy" id="1343610"/>
    <lineage>
        <taxon>Eukaryota</taxon>
        <taxon>Fungi</taxon>
        <taxon>Fungi incertae sedis</taxon>
        <taxon>Mucoromycota</taxon>
        <taxon>Mortierellomycotina</taxon>
        <taxon>Mortierellomycetes</taxon>
        <taxon>Mortierellales</taxon>
        <taxon>Mortierellaceae</taxon>
        <taxon>Actinomortierella</taxon>
    </lineage>
</organism>
<feature type="domain" description="GST C-terminal" evidence="9">
    <location>
        <begin position="162"/>
        <end position="287"/>
    </location>
</feature>
<keyword evidence="4 7" id="KW-0479">Metal-binding</keyword>
<dbReference type="InterPro" id="IPR040079">
    <property type="entry name" value="Glutathione_S-Trfase"/>
</dbReference>
<dbReference type="PROSITE" id="PS50405">
    <property type="entry name" value="GST_CTER"/>
    <property type="match status" value="1"/>
</dbReference>
<evidence type="ECO:0000313" key="10">
    <source>
        <dbReference type="EMBL" id="KAG0265707.1"/>
    </source>
</evidence>
<evidence type="ECO:0000313" key="11">
    <source>
        <dbReference type="Proteomes" id="UP000807716"/>
    </source>
</evidence>